<accession>A0AAW5ZXW8</accession>
<dbReference type="EMBL" id="JAQKGX010000004">
    <property type="protein sequence ID" value="MDB1162091.1"/>
    <property type="molecule type" value="Genomic_DNA"/>
</dbReference>
<dbReference type="AlphaFoldDB" id="A0AAW5ZXW8"/>
<evidence type="ECO:0000313" key="1">
    <source>
        <dbReference type="EMBL" id="MDB1162091.1"/>
    </source>
</evidence>
<sequence>MTSEIQSYNFNGASLRTLTDEAGEPWFVAKGQTYFIRRYCLQPSLEAGA</sequence>
<proteinExistence type="predicted"/>
<organism evidence="1 2">
    <name type="scientific">Bifidobacterium catenulatum</name>
    <dbReference type="NCBI Taxonomy" id="1686"/>
    <lineage>
        <taxon>Bacteria</taxon>
        <taxon>Bacillati</taxon>
        <taxon>Actinomycetota</taxon>
        <taxon>Actinomycetes</taxon>
        <taxon>Bifidobacteriales</taxon>
        <taxon>Bifidobacteriaceae</taxon>
        <taxon>Bifidobacterium</taxon>
    </lineage>
</organism>
<dbReference type="RefSeq" id="WP_229027347.1">
    <property type="nucleotide sequence ID" value="NZ_JADMXZ010000003.1"/>
</dbReference>
<protein>
    <submittedName>
        <fullName evidence="1">Uncharacterized protein</fullName>
    </submittedName>
</protein>
<dbReference type="Proteomes" id="UP001211105">
    <property type="component" value="Unassembled WGS sequence"/>
</dbReference>
<gene>
    <name evidence="1" type="ORF">PL707_07405</name>
</gene>
<reference evidence="1" key="1">
    <citation type="submission" date="2023-01" db="EMBL/GenBank/DDBJ databases">
        <title>Human gut microbiome strain richness.</title>
        <authorList>
            <person name="Chen-Liaw A."/>
        </authorList>
    </citation>
    <scope>NUCLEOTIDE SEQUENCE</scope>
    <source>
        <strain evidence="1">BSD2780120875st1_E5_BSD2780120875b_170604</strain>
    </source>
</reference>
<evidence type="ECO:0000313" key="2">
    <source>
        <dbReference type="Proteomes" id="UP001211105"/>
    </source>
</evidence>
<name>A0AAW5ZXW8_9BIFI</name>
<comment type="caution">
    <text evidence="1">The sequence shown here is derived from an EMBL/GenBank/DDBJ whole genome shotgun (WGS) entry which is preliminary data.</text>
</comment>